<name>S6AVU1_METRE</name>
<feature type="region of interest" description="Disordered" evidence="1">
    <location>
        <begin position="335"/>
        <end position="373"/>
    </location>
</feature>
<dbReference type="EMBL" id="AP013068">
    <property type="protein sequence ID" value="BAN48613.1"/>
    <property type="molecule type" value="Genomic_DNA"/>
</dbReference>
<keyword evidence="2" id="KW-1133">Transmembrane helix</keyword>
<dbReference type="PATRIC" id="fig|1245471.3.peg.2904"/>
<keyword evidence="7" id="KW-1185">Reference proteome</keyword>
<feature type="chain" id="PRO_5007727197" evidence="3">
    <location>
        <begin position="24"/>
        <end position="469"/>
    </location>
</feature>
<evidence type="ECO:0000313" key="4">
    <source>
        <dbReference type="EMBL" id="BAN48601.1"/>
    </source>
</evidence>
<evidence type="ECO:0000313" key="6">
    <source>
        <dbReference type="EMBL" id="BAN48625.1"/>
    </source>
</evidence>
<evidence type="ECO:0000256" key="3">
    <source>
        <dbReference type="SAM" id="SignalP"/>
    </source>
</evidence>
<dbReference type="Proteomes" id="UP000015503">
    <property type="component" value="Chromosome"/>
</dbReference>
<dbReference type="STRING" id="1245471.PCA10_28690"/>
<dbReference type="EMBL" id="AP013068">
    <property type="protein sequence ID" value="BAN48601.1"/>
    <property type="molecule type" value="Genomic_DNA"/>
</dbReference>
<organism evidence="4 7">
    <name type="scientific">Metapseudomonas resinovorans NBRC 106553</name>
    <dbReference type="NCBI Taxonomy" id="1245471"/>
    <lineage>
        <taxon>Bacteria</taxon>
        <taxon>Pseudomonadati</taxon>
        <taxon>Pseudomonadota</taxon>
        <taxon>Gammaproteobacteria</taxon>
        <taxon>Pseudomonadales</taxon>
        <taxon>Pseudomonadaceae</taxon>
        <taxon>Metapseudomonas</taxon>
    </lineage>
</organism>
<feature type="region of interest" description="Disordered" evidence="1">
    <location>
        <begin position="275"/>
        <end position="315"/>
    </location>
</feature>
<dbReference type="KEGG" id="pre:PCA10_28690"/>
<keyword evidence="2" id="KW-0472">Membrane</keyword>
<keyword evidence="2" id="KW-0812">Transmembrane</keyword>
<dbReference type="eggNOG" id="ENOG5034ATG">
    <property type="taxonomic scope" value="Bacteria"/>
</dbReference>
<dbReference type="AlphaFoldDB" id="S6AVU1"/>
<proteinExistence type="predicted"/>
<feature type="transmembrane region" description="Helical" evidence="2">
    <location>
        <begin position="445"/>
        <end position="466"/>
    </location>
</feature>
<keyword evidence="3" id="KW-0732">Signal</keyword>
<feature type="signal peptide" evidence="3">
    <location>
        <begin position="1"/>
        <end position="23"/>
    </location>
</feature>
<dbReference type="OrthoDB" id="7033816at2"/>
<reference evidence="4 7" key="1">
    <citation type="journal article" date="2013" name="Genome Announc.">
        <title>Complete Genome Sequence of the Carbazole Degrader Pseudomonas resinovorans Strain CA10 (NBRC 106553).</title>
        <authorList>
            <person name="Shintani M."/>
            <person name="Hosoyama A."/>
            <person name="Ohji S."/>
            <person name="Tsuchikane K."/>
            <person name="Takarada H."/>
            <person name="Yamazoe A."/>
            <person name="Fujita N."/>
            <person name="Nojiri H."/>
        </authorList>
    </citation>
    <scope>NUCLEOTIDE SEQUENCE [LARGE SCALE GENOMIC DNA]</scope>
    <source>
        <strain evidence="4 7">NBRC 106553</strain>
    </source>
</reference>
<feature type="compositionally biased region" description="Low complexity" evidence="1">
    <location>
        <begin position="277"/>
        <end position="314"/>
    </location>
</feature>
<dbReference type="RefSeq" id="WP_016492793.1">
    <property type="nucleotide sequence ID" value="NC_021499.1"/>
</dbReference>
<feature type="compositionally biased region" description="Acidic residues" evidence="1">
    <location>
        <begin position="355"/>
        <end position="366"/>
    </location>
</feature>
<gene>
    <name evidence="4" type="ORF">PCA10_28690</name>
    <name evidence="5" type="ORF">PCA10_28810</name>
    <name evidence="6" type="ORF">PCA10_28930</name>
</gene>
<evidence type="ECO:0000256" key="1">
    <source>
        <dbReference type="SAM" id="MobiDB-lite"/>
    </source>
</evidence>
<accession>S6AVU1</accession>
<sequence length="469" mass="50542">MGICYRYAAALIALFVFSPAALATQRVKVDPYIKAGPGYTAATGSVTGYVPTKSNQDLLLEAERKGWLGNGSAKTPVTVKPKVKVPISGVAGKLKNLVKLNPAQVMLHAATTAAVNSVGWVMDEGSKTIKKEVKNYENAPIATFYWRGAPETGVYVYGVSATAACQQFVGYKPQWLSLIGVESVSATVKNCRLQSTGGPFLMSINRFGTCTAPYVLDGDQCRRESGTTKVDLQESDYASLDPVITAATAGFIRDILQQSCEGSLNPQGCYDDLQKQAPPAVSGPASVAGPASSTTGTYTKPDGTPGTTSSTTTTNYNIRYGDNYFDYDTVTNTANYKDGVKDSEESTTDSGTPEENPEEDNPEEEQYSFQDSDLPEIEPFYEQKYPDGMQGVWSDAKADFENSEFVSFMQSFVPSFSGSCPSWSMNFAIGALANFGTIPFQSLCYIFDFIKVIMLVTAVFTCRAIIFGG</sequence>
<evidence type="ECO:0000256" key="2">
    <source>
        <dbReference type="SAM" id="Phobius"/>
    </source>
</evidence>
<evidence type="ECO:0000313" key="7">
    <source>
        <dbReference type="Proteomes" id="UP000015503"/>
    </source>
</evidence>
<dbReference type="HOGENOM" id="CLU_596992_0_0_6"/>
<evidence type="ECO:0000313" key="5">
    <source>
        <dbReference type="EMBL" id="BAN48613.1"/>
    </source>
</evidence>
<dbReference type="KEGG" id="pre:PCA10_28930"/>
<dbReference type="KEGG" id="pre:PCA10_28810"/>
<dbReference type="EMBL" id="AP013068">
    <property type="protein sequence ID" value="BAN48625.1"/>
    <property type="molecule type" value="Genomic_DNA"/>
</dbReference>
<protein>
    <submittedName>
        <fullName evidence="4">Uncharacterized protein</fullName>
    </submittedName>
</protein>